<proteinExistence type="predicted"/>
<dbReference type="PROSITE" id="PS51898">
    <property type="entry name" value="TYR_RECOMBINASE"/>
    <property type="match status" value="1"/>
</dbReference>
<dbReference type="SUPFAM" id="SSF56349">
    <property type="entry name" value="DNA breaking-rejoining enzymes"/>
    <property type="match status" value="1"/>
</dbReference>
<dbReference type="AlphaFoldDB" id="A0A6H0ZMS4"/>
<keyword evidence="1" id="KW-0233">DNA recombination</keyword>
<name>A0A6H0ZMS4_9HYPH</name>
<dbReference type="GO" id="GO:0003677">
    <property type="term" value="F:DNA binding"/>
    <property type="evidence" value="ECO:0007669"/>
    <property type="project" value="InterPro"/>
</dbReference>
<dbReference type="RefSeq" id="WP_136882883.1">
    <property type="nucleotide sequence ID" value="NZ_CP050898.1"/>
</dbReference>
<dbReference type="EMBL" id="CP050898">
    <property type="protein sequence ID" value="QIX22106.1"/>
    <property type="molecule type" value="Genomic_DNA"/>
</dbReference>
<reference evidence="3 4" key="1">
    <citation type="submission" date="2020-04" db="EMBL/GenBank/DDBJ databases">
        <title>FDA dAtabase for Regulatory Grade micrObial Sequences (FDA-ARGOS): Supporting development and validation of Infectious Disease Dx tests.</title>
        <authorList>
            <person name="Sciortino C."/>
            <person name="Tallon L."/>
            <person name="Sadzewicz L."/>
            <person name="Vavikolanu K."/>
            <person name="Mehta A."/>
            <person name="Aluvathingal J."/>
            <person name="Nadendla S."/>
            <person name="Nandy P."/>
            <person name="Geyer C."/>
            <person name="Yan Y."/>
            <person name="Sichtig H."/>
        </authorList>
    </citation>
    <scope>NUCLEOTIDE SEQUENCE [LARGE SCALE GENOMIC DNA]</scope>
    <source>
        <strain evidence="3 4">FDAARGOS_633</strain>
    </source>
</reference>
<evidence type="ECO:0000259" key="2">
    <source>
        <dbReference type="PROSITE" id="PS51898"/>
    </source>
</evidence>
<organism evidence="3 4">
    <name type="scientific">Agrobacterium pusense</name>
    <dbReference type="NCBI Taxonomy" id="648995"/>
    <lineage>
        <taxon>Bacteria</taxon>
        <taxon>Pseudomonadati</taxon>
        <taxon>Pseudomonadota</taxon>
        <taxon>Alphaproteobacteria</taxon>
        <taxon>Hyphomicrobiales</taxon>
        <taxon>Rhizobiaceae</taxon>
        <taxon>Rhizobium/Agrobacterium group</taxon>
        <taxon>Agrobacterium</taxon>
    </lineage>
</organism>
<dbReference type="InterPro" id="IPR011010">
    <property type="entry name" value="DNA_brk_join_enz"/>
</dbReference>
<feature type="domain" description="Tyr recombinase" evidence="2">
    <location>
        <begin position="178"/>
        <end position="429"/>
    </location>
</feature>
<dbReference type="InterPro" id="IPR013762">
    <property type="entry name" value="Integrase-like_cat_sf"/>
</dbReference>
<accession>A0A6H0ZMS4</accession>
<protein>
    <submittedName>
        <fullName evidence="3">Site-specific integrase</fullName>
    </submittedName>
</protein>
<dbReference type="Proteomes" id="UP000500870">
    <property type="component" value="Chromosome 1"/>
</dbReference>
<dbReference type="InterPro" id="IPR002104">
    <property type="entry name" value="Integrase_catalytic"/>
</dbReference>
<evidence type="ECO:0000313" key="4">
    <source>
        <dbReference type="Proteomes" id="UP000500870"/>
    </source>
</evidence>
<dbReference type="CDD" id="cd00397">
    <property type="entry name" value="DNA_BRE_C"/>
    <property type="match status" value="1"/>
</dbReference>
<dbReference type="GO" id="GO:0015074">
    <property type="term" value="P:DNA integration"/>
    <property type="evidence" value="ECO:0007669"/>
    <property type="project" value="InterPro"/>
</dbReference>
<gene>
    <name evidence="3" type="ORF">FOB41_13595</name>
</gene>
<evidence type="ECO:0000313" key="3">
    <source>
        <dbReference type="EMBL" id="QIX22106.1"/>
    </source>
</evidence>
<dbReference type="Gene3D" id="1.10.443.10">
    <property type="entry name" value="Intergrase catalytic core"/>
    <property type="match status" value="1"/>
</dbReference>
<dbReference type="GO" id="GO:0006310">
    <property type="term" value="P:DNA recombination"/>
    <property type="evidence" value="ECO:0007669"/>
    <property type="project" value="UniProtKB-KW"/>
</dbReference>
<sequence>MKKLSHTVLINADRDFRIDGKPVSLMPLVLNEEEGPVAIIQAWILDCMVRIGEPWITVEKNVYIICVWYDFLRYRGIAPLDADENHLREFLLGGGVRASNVRSLAPKAEVTGTETNHNKYRVIVGFHDFWENRHGKSLRVHYGGTLAQLRENTFERKNRSVSRAELNFSKPENVGTKSQPGTPTQEEGELILEEALKHPNPNRAQTWYLVGSLALHGGARVGGIHSITVPRLISALKKEQAFKQVAGYAEMLDGYLRPGNRAKIKEILRGMRADRRKYIFCDVRNKGGGSIPLPIPIVLCEELIEYMCTFREETKAAFLKAKCRVPLNLFLSNKKRQAGGALTSRAMSNFFNPIFKRLDIDGTIHRLRATFAEEVVRDCYIRERALNGRAWQVKNVLQFASKLLGHKNFDSIQNYLNNIIAQELLAGYPVIVGTQENAGFLRALAAKLDDVDNEKFKIALERFFAENGLEPILEEGRKYALF</sequence>
<evidence type="ECO:0000256" key="1">
    <source>
        <dbReference type="ARBA" id="ARBA00023172"/>
    </source>
</evidence>